<feature type="repeat" description="MBT" evidence="5">
    <location>
        <begin position="304"/>
        <end position="412"/>
    </location>
</feature>
<dbReference type="GO" id="GO:0045892">
    <property type="term" value="P:negative regulation of DNA-templated transcription"/>
    <property type="evidence" value="ECO:0000318"/>
    <property type="project" value="GO_Central"/>
</dbReference>
<dbReference type="PANTHER" id="PTHR12247">
    <property type="entry name" value="POLYCOMB GROUP PROTEIN"/>
    <property type="match status" value="1"/>
</dbReference>
<sequence length="603" mass="67350">MFRETDSKDKFDWDRYLESRELEAAPNFAFQHVDNSQQSLLEVGMMVEVQTSQRPRFWLANVTLKCGPFLRLKHVGREDSNEIWTDPSSVEIHPVGYSSSRGWPLEPPADLKPLRSGAIASLLEEHKAADCEASLLSPAQQMKTGMTIEVEDSHEPRTVWPATVVRNVGGRLLLKYILPTNSPLVNDGIEEQQHEWLFCLSPRLHWQGWAASQSPKWNFNPPVKIRSQFEDDNWSTMAAELLNVTGKPWQLHQEVPAHCFKVGDCIETLDPSNPVALRPATVIDVVDPQRLLIRFDPQSDDGQETEGQFICFVETVFRPEVSDSDSQTNDEENESGFSKGMAMEVVNPWKPTEICVGVITTIERSGTLLRIHMEKESEADGGLPLEFLAPMSSQELFPIGWCDDSGWSLVAPPVIPPPPTEHPPTIPEGNPIETEEKCQESTSSTEQNPEPVESTPVGSGGISYWCPKIYFNFRCFTGPLLSRIRVAALPRSVGPGPISLMMKEVLSLLLNGAYKPGSVLKQLQGEPNDPLPPGTQLEPLKAKYRQTTYRGTVPMASTAADVPEYCRWVCGKLQCCPYLFAPELVGDPCPHRCCILAKTVWQH</sequence>
<dbReference type="CDD" id="cd20094">
    <property type="entry name" value="MBT_SFMBT_rpt2"/>
    <property type="match status" value="1"/>
</dbReference>
<dbReference type="SUPFAM" id="SSF63748">
    <property type="entry name" value="Tudor/PWWP/MBT"/>
    <property type="match status" value="4"/>
</dbReference>
<comment type="subcellular location">
    <subcellularLocation>
        <location evidence="1">Nucleus</location>
    </subcellularLocation>
</comment>
<evidence type="ECO:0000313" key="9">
    <source>
        <dbReference type="Proteomes" id="UP000000305"/>
    </source>
</evidence>
<dbReference type="PROSITE" id="PS51079">
    <property type="entry name" value="MBT"/>
    <property type="match status" value="2"/>
</dbReference>
<gene>
    <name evidence="8" type="ORF">DAPPUDRAFT_43016</name>
</gene>
<dbReference type="OrthoDB" id="5917609at2759"/>
<keyword evidence="9" id="KW-1185">Reference proteome</keyword>
<name>E9FYW0_DAPPU</name>
<dbReference type="SMART" id="SM00561">
    <property type="entry name" value="MBT"/>
    <property type="match status" value="3"/>
</dbReference>
<evidence type="ECO:0000256" key="5">
    <source>
        <dbReference type="PROSITE-ProRule" id="PRU00459"/>
    </source>
</evidence>
<keyword evidence="3" id="KW-0677">Repeat</keyword>
<accession>E9FYW0</accession>
<dbReference type="Proteomes" id="UP000000305">
    <property type="component" value="Unassembled WGS sequence"/>
</dbReference>
<dbReference type="InterPro" id="IPR021987">
    <property type="entry name" value="SLED"/>
</dbReference>
<evidence type="ECO:0000259" key="7">
    <source>
        <dbReference type="Pfam" id="PF12140"/>
    </source>
</evidence>
<dbReference type="AlphaFoldDB" id="E9FYW0"/>
<organism evidence="8 9">
    <name type="scientific">Daphnia pulex</name>
    <name type="common">Water flea</name>
    <dbReference type="NCBI Taxonomy" id="6669"/>
    <lineage>
        <taxon>Eukaryota</taxon>
        <taxon>Metazoa</taxon>
        <taxon>Ecdysozoa</taxon>
        <taxon>Arthropoda</taxon>
        <taxon>Crustacea</taxon>
        <taxon>Branchiopoda</taxon>
        <taxon>Diplostraca</taxon>
        <taxon>Cladocera</taxon>
        <taxon>Anomopoda</taxon>
        <taxon>Daphniidae</taxon>
        <taxon>Daphnia</taxon>
    </lineage>
</organism>
<reference evidence="8 9" key="1">
    <citation type="journal article" date="2011" name="Science">
        <title>The ecoresponsive genome of Daphnia pulex.</title>
        <authorList>
            <person name="Colbourne J.K."/>
            <person name="Pfrender M.E."/>
            <person name="Gilbert D."/>
            <person name="Thomas W.K."/>
            <person name="Tucker A."/>
            <person name="Oakley T.H."/>
            <person name="Tokishita S."/>
            <person name="Aerts A."/>
            <person name="Arnold G.J."/>
            <person name="Basu M.K."/>
            <person name="Bauer D.J."/>
            <person name="Caceres C.E."/>
            <person name="Carmel L."/>
            <person name="Casola C."/>
            <person name="Choi J.H."/>
            <person name="Detter J.C."/>
            <person name="Dong Q."/>
            <person name="Dusheyko S."/>
            <person name="Eads B.D."/>
            <person name="Frohlich T."/>
            <person name="Geiler-Samerotte K.A."/>
            <person name="Gerlach D."/>
            <person name="Hatcher P."/>
            <person name="Jogdeo S."/>
            <person name="Krijgsveld J."/>
            <person name="Kriventseva E.V."/>
            <person name="Kultz D."/>
            <person name="Laforsch C."/>
            <person name="Lindquist E."/>
            <person name="Lopez J."/>
            <person name="Manak J.R."/>
            <person name="Muller J."/>
            <person name="Pangilinan J."/>
            <person name="Patwardhan R.P."/>
            <person name="Pitluck S."/>
            <person name="Pritham E.J."/>
            <person name="Rechtsteiner A."/>
            <person name="Rho M."/>
            <person name="Rogozin I.B."/>
            <person name="Sakarya O."/>
            <person name="Salamov A."/>
            <person name="Schaack S."/>
            <person name="Shapiro H."/>
            <person name="Shiga Y."/>
            <person name="Skalitzky C."/>
            <person name="Smith Z."/>
            <person name="Souvorov A."/>
            <person name="Sung W."/>
            <person name="Tang Z."/>
            <person name="Tsuchiya D."/>
            <person name="Tu H."/>
            <person name="Vos H."/>
            <person name="Wang M."/>
            <person name="Wolf Y.I."/>
            <person name="Yamagata H."/>
            <person name="Yamada T."/>
            <person name="Ye Y."/>
            <person name="Shaw J.R."/>
            <person name="Andrews J."/>
            <person name="Crease T.J."/>
            <person name="Tang H."/>
            <person name="Lucas S.M."/>
            <person name="Robertson H.M."/>
            <person name="Bork P."/>
            <person name="Koonin E.V."/>
            <person name="Zdobnov E.M."/>
            <person name="Grigoriev I.V."/>
            <person name="Lynch M."/>
            <person name="Boore J.L."/>
        </authorList>
    </citation>
    <scope>NUCLEOTIDE SEQUENCE [LARGE SCALE GENOMIC DNA]</scope>
</reference>
<dbReference type="InParanoid" id="E9FYW0"/>
<evidence type="ECO:0000256" key="6">
    <source>
        <dbReference type="SAM" id="MobiDB-lite"/>
    </source>
</evidence>
<feature type="compositionally biased region" description="Pro residues" evidence="6">
    <location>
        <begin position="415"/>
        <end position="426"/>
    </location>
</feature>
<proteinExistence type="predicted"/>
<dbReference type="EMBL" id="GL732527">
    <property type="protein sequence ID" value="EFX87706.1"/>
    <property type="molecule type" value="Genomic_DNA"/>
</dbReference>
<dbReference type="CDD" id="cd20096">
    <property type="entry name" value="MBT_SFMBT_rpt4"/>
    <property type="match status" value="1"/>
</dbReference>
<dbReference type="Gene3D" id="2.30.30.140">
    <property type="match status" value="4"/>
</dbReference>
<dbReference type="CDD" id="cd20093">
    <property type="entry name" value="MBT_SFMBT_rpt1"/>
    <property type="match status" value="1"/>
</dbReference>
<feature type="region of interest" description="Disordered" evidence="6">
    <location>
        <begin position="415"/>
        <end position="458"/>
    </location>
</feature>
<dbReference type="Pfam" id="PF02820">
    <property type="entry name" value="MBT"/>
    <property type="match status" value="4"/>
</dbReference>
<dbReference type="GO" id="GO:0005634">
    <property type="term" value="C:nucleus"/>
    <property type="evidence" value="ECO:0000318"/>
    <property type="project" value="GO_Central"/>
</dbReference>
<evidence type="ECO:0000256" key="3">
    <source>
        <dbReference type="ARBA" id="ARBA00022737"/>
    </source>
</evidence>
<dbReference type="Pfam" id="PF12140">
    <property type="entry name" value="SLED"/>
    <property type="match status" value="1"/>
</dbReference>
<evidence type="ECO:0000256" key="4">
    <source>
        <dbReference type="ARBA" id="ARBA00023242"/>
    </source>
</evidence>
<dbReference type="HOGENOM" id="CLU_005352_3_1_1"/>
<feature type="non-terminal residue" evidence="8">
    <location>
        <position position="1"/>
    </location>
</feature>
<dbReference type="InterPro" id="IPR050548">
    <property type="entry name" value="PcG_chromatin_remod_factors"/>
</dbReference>
<feature type="domain" description="SLED" evidence="7">
    <location>
        <begin position="466"/>
        <end position="582"/>
    </location>
</feature>
<keyword evidence="2" id="KW-0678">Repressor</keyword>
<evidence type="ECO:0000256" key="2">
    <source>
        <dbReference type="ARBA" id="ARBA00022491"/>
    </source>
</evidence>
<evidence type="ECO:0000256" key="1">
    <source>
        <dbReference type="ARBA" id="ARBA00004123"/>
    </source>
</evidence>
<dbReference type="eggNOG" id="KOG3766">
    <property type="taxonomic scope" value="Eukaryota"/>
</dbReference>
<protein>
    <recommendedName>
        <fullName evidence="7">SLED domain-containing protein</fullName>
    </recommendedName>
</protein>
<keyword evidence="4" id="KW-0539">Nucleus</keyword>
<dbReference type="OMA" id="RIELCCK"/>
<evidence type="ECO:0000313" key="8">
    <source>
        <dbReference type="EMBL" id="EFX87706.1"/>
    </source>
</evidence>
<dbReference type="Gene3D" id="3.90.1150.190">
    <property type="entry name" value="SLED domain"/>
    <property type="match status" value="1"/>
</dbReference>
<dbReference type="InterPro" id="IPR004092">
    <property type="entry name" value="Mbt"/>
</dbReference>
<dbReference type="STRING" id="6669.E9FYW0"/>
<dbReference type="GO" id="GO:0003682">
    <property type="term" value="F:chromatin binding"/>
    <property type="evidence" value="ECO:0000318"/>
    <property type="project" value="GO_Central"/>
</dbReference>
<dbReference type="PhylomeDB" id="E9FYW0"/>
<dbReference type="KEGG" id="dpx:DAPPUDRAFT_43016"/>
<dbReference type="InterPro" id="IPR038348">
    <property type="entry name" value="SLED_sf"/>
</dbReference>
<feature type="repeat" description="MBT" evidence="5">
    <location>
        <begin position="11"/>
        <end position="108"/>
    </location>
</feature>
<dbReference type="PANTHER" id="PTHR12247:SF104">
    <property type="entry name" value="POLYCOMB PROTEIN SFMBT"/>
    <property type="match status" value="1"/>
</dbReference>